<evidence type="ECO:0000256" key="1">
    <source>
        <dbReference type="ARBA" id="ARBA00004651"/>
    </source>
</evidence>
<accession>A0A316RFQ8</accession>
<dbReference type="Gene3D" id="3.40.1710.10">
    <property type="entry name" value="abc type-2 transporter like domain"/>
    <property type="match status" value="1"/>
</dbReference>
<dbReference type="AlphaFoldDB" id="A0A316RFQ8"/>
<dbReference type="InterPro" id="IPR013525">
    <property type="entry name" value="ABC2_TM"/>
</dbReference>
<dbReference type="EMBL" id="DNWC01000163">
    <property type="protein sequence ID" value="HBJ09869.1"/>
    <property type="molecule type" value="Genomic_DNA"/>
</dbReference>
<protein>
    <submittedName>
        <fullName evidence="10">ABC transporter permease</fullName>
    </submittedName>
</protein>
<evidence type="ECO:0000259" key="9">
    <source>
        <dbReference type="PROSITE" id="PS51012"/>
    </source>
</evidence>
<dbReference type="Pfam" id="PF12698">
    <property type="entry name" value="ABC2_membrane_3"/>
    <property type="match status" value="1"/>
</dbReference>
<feature type="transmembrane region" description="Helical" evidence="8">
    <location>
        <begin position="258"/>
        <end position="279"/>
    </location>
</feature>
<organism evidence="10 11">
    <name type="scientific">Coprobacter fastidiosus</name>
    <dbReference type="NCBI Taxonomy" id="1099853"/>
    <lineage>
        <taxon>Bacteria</taxon>
        <taxon>Pseudomonadati</taxon>
        <taxon>Bacteroidota</taxon>
        <taxon>Bacteroidia</taxon>
        <taxon>Bacteroidales</taxon>
        <taxon>Barnesiellaceae</taxon>
        <taxon>Coprobacter</taxon>
    </lineage>
</organism>
<dbReference type="PANTHER" id="PTHR30294">
    <property type="entry name" value="MEMBRANE COMPONENT OF ABC TRANSPORTER YHHJ-RELATED"/>
    <property type="match status" value="1"/>
</dbReference>
<dbReference type="PROSITE" id="PS51012">
    <property type="entry name" value="ABC_TM2"/>
    <property type="match status" value="1"/>
</dbReference>
<name>A0A316RFQ8_9BACT</name>
<dbReference type="InterPro" id="IPR047817">
    <property type="entry name" value="ABC2_TM_bact-type"/>
</dbReference>
<evidence type="ECO:0000256" key="5">
    <source>
        <dbReference type="ARBA" id="ARBA00022692"/>
    </source>
</evidence>
<feature type="transmembrane region" description="Helical" evidence="8">
    <location>
        <begin position="178"/>
        <end position="202"/>
    </location>
</feature>
<keyword evidence="3" id="KW-0813">Transport</keyword>
<dbReference type="GO" id="GO:0140359">
    <property type="term" value="F:ABC-type transporter activity"/>
    <property type="evidence" value="ECO:0007669"/>
    <property type="project" value="InterPro"/>
</dbReference>
<dbReference type="Proteomes" id="UP000262954">
    <property type="component" value="Unassembled WGS sequence"/>
</dbReference>
<dbReference type="RefSeq" id="WP_022390404.1">
    <property type="nucleotide sequence ID" value="NZ_CAUAJF010000061.1"/>
</dbReference>
<keyword evidence="4" id="KW-1003">Cell membrane</keyword>
<keyword evidence="5 8" id="KW-0812">Transmembrane</keyword>
<dbReference type="InterPro" id="IPR051449">
    <property type="entry name" value="ABC-2_transporter_component"/>
</dbReference>
<evidence type="ECO:0000256" key="7">
    <source>
        <dbReference type="ARBA" id="ARBA00023136"/>
    </source>
</evidence>
<evidence type="ECO:0000313" key="10">
    <source>
        <dbReference type="EMBL" id="HBJ09869.1"/>
    </source>
</evidence>
<reference evidence="10 11" key="1">
    <citation type="journal article" date="2018" name="Nat. Biotechnol.">
        <title>A standardized bacterial taxonomy based on genome phylogeny substantially revises the tree of life.</title>
        <authorList>
            <person name="Parks D.H."/>
            <person name="Chuvochina M."/>
            <person name="Waite D.W."/>
            <person name="Rinke C."/>
            <person name="Skarshewski A."/>
            <person name="Chaumeil P.A."/>
            <person name="Hugenholtz P."/>
        </authorList>
    </citation>
    <scope>NUCLEOTIDE SEQUENCE [LARGE SCALE GENOMIC DNA]</scope>
    <source>
        <strain evidence="10">UBA11482</strain>
    </source>
</reference>
<evidence type="ECO:0000256" key="8">
    <source>
        <dbReference type="SAM" id="Phobius"/>
    </source>
</evidence>
<feature type="transmembrane region" description="Helical" evidence="8">
    <location>
        <begin position="346"/>
        <end position="366"/>
    </location>
</feature>
<sequence>MKIKYLIEKEFKQMIRDSFMPKLILIFPCMMMILMPWAADLEIKNINLGIVDNDHSDYSRRLIHKINASEYFHLKEISPTYNEAMRSIEKGSTDIILEIPPFFEKDLIKEKNANVLISANTVNGTKGGLGSSYMMEIINSFAGEIQQEWLNSSNANNLSATVNISVQNRFNPHLNYKFFMVPALMVMLLTMLCGFLPALNIVSEKEIGTIEQINVTPVSKFTFILAKLIPYWIIGFIVLNICFLLAKVLYGISPVGSLFTLYFFSLIFIVLISGFGLIISNYSSTMQQAMFVMFFFIIILILLSGLFTPVASMPEWAQTIVIFNPLKYFIQVMRAVYLRGSGITELIPQLTALLSFAVTLNIWAVLSYRKNS</sequence>
<proteinExistence type="inferred from homology"/>
<evidence type="ECO:0000256" key="4">
    <source>
        <dbReference type="ARBA" id="ARBA00022475"/>
    </source>
</evidence>
<feature type="domain" description="ABC transmembrane type-2" evidence="9">
    <location>
        <begin position="131"/>
        <end position="371"/>
    </location>
</feature>
<feature type="transmembrane region" description="Helical" evidence="8">
    <location>
        <begin position="223"/>
        <end position="246"/>
    </location>
</feature>
<dbReference type="PANTHER" id="PTHR30294:SF29">
    <property type="entry name" value="MULTIDRUG ABC TRANSPORTER PERMEASE YBHS-RELATED"/>
    <property type="match status" value="1"/>
</dbReference>
<feature type="transmembrane region" description="Helical" evidence="8">
    <location>
        <begin position="291"/>
        <end position="311"/>
    </location>
</feature>
<dbReference type="GO" id="GO:0005886">
    <property type="term" value="C:plasma membrane"/>
    <property type="evidence" value="ECO:0007669"/>
    <property type="project" value="UniProtKB-SubCell"/>
</dbReference>
<evidence type="ECO:0000256" key="6">
    <source>
        <dbReference type="ARBA" id="ARBA00022989"/>
    </source>
</evidence>
<evidence type="ECO:0000256" key="3">
    <source>
        <dbReference type="ARBA" id="ARBA00022448"/>
    </source>
</evidence>
<keyword evidence="7 8" id="KW-0472">Membrane</keyword>
<comment type="similarity">
    <text evidence="2">Belongs to the ABC-2 integral membrane protein family.</text>
</comment>
<gene>
    <name evidence="10" type="ORF">DDY73_12810</name>
</gene>
<evidence type="ECO:0000256" key="2">
    <source>
        <dbReference type="ARBA" id="ARBA00007783"/>
    </source>
</evidence>
<keyword evidence="6 8" id="KW-1133">Transmembrane helix</keyword>
<evidence type="ECO:0000313" key="11">
    <source>
        <dbReference type="Proteomes" id="UP000262954"/>
    </source>
</evidence>
<comment type="subcellular location">
    <subcellularLocation>
        <location evidence="1">Cell membrane</location>
        <topology evidence="1">Multi-pass membrane protein</topology>
    </subcellularLocation>
</comment>
<feature type="transmembrane region" description="Helical" evidence="8">
    <location>
        <begin position="20"/>
        <end position="39"/>
    </location>
</feature>
<comment type="caution">
    <text evidence="10">The sequence shown here is derived from an EMBL/GenBank/DDBJ whole genome shotgun (WGS) entry which is preliminary data.</text>
</comment>